<gene>
    <name evidence="1" type="ORF">CRG98_039500</name>
</gene>
<evidence type="ECO:0000313" key="1">
    <source>
        <dbReference type="EMBL" id="PKI40128.1"/>
    </source>
</evidence>
<evidence type="ECO:0000313" key="2">
    <source>
        <dbReference type="Proteomes" id="UP000233551"/>
    </source>
</evidence>
<dbReference type="AlphaFoldDB" id="A0A2I0I817"/>
<protein>
    <submittedName>
        <fullName evidence="1">Uncharacterized protein</fullName>
    </submittedName>
</protein>
<sequence length="167" mass="18821">MEMDTASKASIRFRIRAKAGARIKIGDEDGRRRLDFTFGFSRLLGFWSAFVGCGQPSGGGRRRTQEQFSNQWWSRTTARRLVLVDPNSNKLGSWSPIIDWTLLSRDGIEDRQSWLVSFGHGSLFAGHDLVSPTLPIVATELNSSSIPSHYVRLLDLSLSSRAQFMRM</sequence>
<accession>A0A2I0I817</accession>
<keyword evidence="2" id="KW-1185">Reference proteome</keyword>
<name>A0A2I0I817_PUNGR</name>
<dbReference type="EMBL" id="PGOL01003664">
    <property type="protein sequence ID" value="PKI40128.1"/>
    <property type="molecule type" value="Genomic_DNA"/>
</dbReference>
<comment type="caution">
    <text evidence="1">The sequence shown here is derived from an EMBL/GenBank/DDBJ whole genome shotgun (WGS) entry which is preliminary data.</text>
</comment>
<dbReference type="Proteomes" id="UP000233551">
    <property type="component" value="Unassembled WGS sequence"/>
</dbReference>
<reference evidence="1 2" key="1">
    <citation type="submission" date="2017-11" db="EMBL/GenBank/DDBJ databases">
        <title>De-novo sequencing of pomegranate (Punica granatum L.) genome.</title>
        <authorList>
            <person name="Akparov Z."/>
            <person name="Amiraslanov A."/>
            <person name="Hajiyeva S."/>
            <person name="Abbasov M."/>
            <person name="Kaur K."/>
            <person name="Hamwieh A."/>
            <person name="Solovyev V."/>
            <person name="Salamov A."/>
            <person name="Braich B."/>
            <person name="Kosarev P."/>
            <person name="Mahmoud A."/>
            <person name="Hajiyev E."/>
            <person name="Babayeva S."/>
            <person name="Izzatullayeva V."/>
            <person name="Mammadov A."/>
            <person name="Mammadov A."/>
            <person name="Sharifova S."/>
            <person name="Ojaghi J."/>
            <person name="Eynullazada K."/>
            <person name="Bayramov B."/>
            <person name="Abdulazimova A."/>
            <person name="Shahmuradov I."/>
        </authorList>
    </citation>
    <scope>NUCLEOTIDE SEQUENCE [LARGE SCALE GENOMIC DNA]</scope>
    <source>
        <strain evidence="2">cv. AG2017</strain>
        <tissue evidence="1">Leaf</tissue>
    </source>
</reference>
<organism evidence="1 2">
    <name type="scientific">Punica granatum</name>
    <name type="common">Pomegranate</name>
    <dbReference type="NCBI Taxonomy" id="22663"/>
    <lineage>
        <taxon>Eukaryota</taxon>
        <taxon>Viridiplantae</taxon>
        <taxon>Streptophyta</taxon>
        <taxon>Embryophyta</taxon>
        <taxon>Tracheophyta</taxon>
        <taxon>Spermatophyta</taxon>
        <taxon>Magnoliopsida</taxon>
        <taxon>eudicotyledons</taxon>
        <taxon>Gunneridae</taxon>
        <taxon>Pentapetalae</taxon>
        <taxon>rosids</taxon>
        <taxon>malvids</taxon>
        <taxon>Myrtales</taxon>
        <taxon>Lythraceae</taxon>
        <taxon>Punica</taxon>
    </lineage>
</organism>
<proteinExistence type="predicted"/>